<proteinExistence type="predicted"/>
<comment type="subcellular location">
    <subcellularLocation>
        <location evidence="1">Membrane</location>
        <topology evidence="1">Multi-pass membrane protein</topology>
    </subcellularLocation>
</comment>
<protein>
    <recommendedName>
        <fullName evidence="7">Protein EI24 homolog</fullName>
    </recommendedName>
</protein>
<evidence type="ECO:0000256" key="4">
    <source>
        <dbReference type="ARBA" id="ARBA00023136"/>
    </source>
</evidence>
<dbReference type="PANTHER" id="PTHR21389">
    <property type="entry name" value="P53 INDUCED PROTEIN"/>
    <property type="match status" value="1"/>
</dbReference>
<evidence type="ECO:0000256" key="1">
    <source>
        <dbReference type="ARBA" id="ARBA00004141"/>
    </source>
</evidence>
<evidence type="ECO:0008006" key="7">
    <source>
        <dbReference type="Google" id="ProtNLM"/>
    </source>
</evidence>
<sequence length="347" mass="39899">MSSAAAVARRAKEAAILWIAGFREACCLHRVVFFCASSRTLLIRTGQCFLLNGLIFLGSLFTVKSVVIPIILRILPDQCEQLEKLHLCDHKAIMTFYSFLRSILIEIFYILWFYPLYIFSFILSTLWYNDIAKHAFDVLKSNGLPTPRELDDNNKLDSQERPGGLDGVILGIGEQVYSVLLLTIFLHRGDITVLIPVLFRDDGISKKEVFVTGFIPYFGKAINFLLLTWMYAYYCFEYKWNFLGVSLNKRLDFFESNWAFFSGFGSPCVLPTFFFPRSSAMELWQYFIHCNVAFQFVLTAAGTEAEDVIDSRRKSWGGEPEKLQIFYVARRFSTLVLQLFPGAQKEH</sequence>
<feature type="transmembrane region" description="Helical" evidence="5">
    <location>
        <begin position="258"/>
        <end position="275"/>
    </location>
</feature>
<feature type="transmembrane region" description="Helical" evidence="5">
    <location>
        <begin position="49"/>
        <end position="75"/>
    </location>
</feature>
<dbReference type="EMBL" id="LR862144">
    <property type="protein sequence ID" value="CAD1824625.1"/>
    <property type="molecule type" value="Genomic_DNA"/>
</dbReference>
<dbReference type="InterPro" id="IPR059112">
    <property type="entry name" value="CysZ/EI24"/>
</dbReference>
<gene>
    <name evidence="6" type="ORF">CB5_LOCUS7836</name>
</gene>
<feature type="transmembrane region" description="Helical" evidence="5">
    <location>
        <begin position="103"/>
        <end position="128"/>
    </location>
</feature>
<dbReference type="GO" id="GO:0005783">
    <property type="term" value="C:endoplasmic reticulum"/>
    <property type="evidence" value="ECO:0007669"/>
    <property type="project" value="TreeGrafter"/>
</dbReference>
<feature type="transmembrane region" description="Helical" evidence="5">
    <location>
        <begin position="211"/>
        <end position="234"/>
    </location>
</feature>
<evidence type="ECO:0000256" key="2">
    <source>
        <dbReference type="ARBA" id="ARBA00022692"/>
    </source>
</evidence>
<dbReference type="GO" id="GO:0016236">
    <property type="term" value="P:macroautophagy"/>
    <property type="evidence" value="ECO:0007669"/>
    <property type="project" value="TreeGrafter"/>
</dbReference>
<dbReference type="GO" id="GO:0016020">
    <property type="term" value="C:membrane"/>
    <property type="evidence" value="ECO:0007669"/>
    <property type="project" value="UniProtKB-SubCell"/>
</dbReference>
<organism evidence="6">
    <name type="scientific">Ananas comosus var. bracteatus</name>
    <name type="common">red pineapple</name>
    <dbReference type="NCBI Taxonomy" id="296719"/>
    <lineage>
        <taxon>Eukaryota</taxon>
        <taxon>Viridiplantae</taxon>
        <taxon>Streptophyta</taxon>
        <taxon>Embryophyta</taxon>
        <taxon>Tracheophyta</taxon>
        <taxon>Spermatophyta</taxon>
        <taxon>Magnoliopsida</taxon>
        <taxon>Liliopsida</taxon>
        <taxon>Poales</taxon>
        <taxon>Bromeliaceae</taxon>
        <taxon>Bromelioideae</taxon>
        <taxon>Ananas</taxon>
    </lineage>
</organism>
<dbReference type="PANTHER" id="PTHR21389:SF0">
    <property type="entry name" value="ETOPOSIDE-INDUCED PROTEIN 2.4 HOMOLOG"/>
    <property type="match status" value="1"/>
</dbReference>
<evidence type="ECO:0000313" key="6">
    <source>
        <dbReference type="EMBL" id="CAD1824625.1"/>
    </source>
</evidence>
<evidence type="ECO:0000256" key="3">
    <source>
        <dbReference type="ARBA" id="ARBA00022989"/>
    </source>
</evidence>
<name>A0A6V7P1B5_ANACO</name>
<keyword evidence="2 5" id="KW-0812">Transmembrane</keyword>
<dbReference type="AlphaFoldDB" id="A0A6V7P1B5"/>
<accession>A0A6V7P1B5</accession>
<reference evidence="6" key="1">
    <citation type="submission" date="2020-07" db="EMBL/GenBank/DDBJ databases">
        <authorList>
            <person name="Lin J."/>
        </authorList>
    </citation>
    <scope>NUCLEOTIDE SEQUENCE</scope>
</reference>
<keyword evidence="3 5" id="KW-1133">Transmembrane helix</keyword>
<dbReference type="Pfam" id="PF07264">
    <property type="entry name" value="EI24"/>
    <property type="match status" value="2"/>
</dbReference>
<keyword evidence="4 5" id="KW-0472">Membrane</keyword>
<evidence type="ECO:0000256" key="5">
    <source>
        <dbReference type="SAM" id="Phobius"/>
    </source>
</evidence>